<dbReference type="EMBL" id="CP009820">
    <property type="protein sequence ID" value="ATZ58477.1"/>
    <property type="molecule type" value="Genomic_DNA"/>
</dbReference>
<organism evidence="2 3">
    <name type="scientific">Botryotinia fuckeliana (strain B05.10)</name>
    <name type="common">Noble rot fungus</name>
    <name type="synonym">Botrytis cinerea</name>
    <dbReference type="NCBI Taxonomy" id="332648"/>
    <lineage>
        <taxon>Eukaryota</taxon>
        <taxon>Fungi</taxon>
        <taxon>Dikarya</taxon>
        <taxon>Ascomycota</taxon>
        <taxon>Pezizomycotina</taxon>
        <taxon>Leotiomycetes</taxon>
        <taxon>Helotiales</taxon>
        <taxon>Sclerotiniaceae</taxon>
        <taxon>Botrytis</taxon>
    </lineage>
</organism>
<evidence type="ECO:0000313" key="2">
    <source>
        <dbReference type="EMBL" id="ATZ58477.1"/>
    </source>
</evidence>
<dbReference type="GeneID" id="5430994"/>
<keyword evidence="1" id="KW-0472">Membrane</keyword>
<protein>
    <submittedName>
        <fullName evidence="2">Uncharacterized protein</fullName>
    </submittedName>
</protein>
<reference evidence="2 3" key="3">
    <citation type="journal article" date="2017" name="Mol. Plant Pathol.">
        <title>A gapless genome sequence of the fungus Botrytis cinerea.</title>
        <authorList>
            <person name="Van Kan J.A."/>
            <person name="Stassen J.H."/>
            <person name="Mosbach A."/>
            <person name="Van Der Lee T.A."/>
            <person name="Faino L."/>
            <person name="Farmer A.D."/>
            <person name="Papasotiriou D.G."/>
            <person name="Zhou S."/>
            <person name="Seidl M.F."/>
            <person name="Cottam E."/>
            <person name="Edel D."/>
            <person name="Hahn M."/>
            <person name="Schwartz D.C."/>
            <person name="Dietrich R.A."/>
            <person name="Widdison S."/>
            <person name="Scalliet G."/>
        </authorList>
    </citation>
    <scope>NUCLEOTIDE SEQUENCE [LARGE SCALE GENOMIC DNA]</scope>
    <source>
        <strain evidence="2 3">B05.10</strain>
    </source>
</reference>
<keyword evidence="1" id="KW-1133">Transmembrane helix</keyword>
<name>A0A384K7F9_BOTFB</name>
<dbReference type="KEGG" id="bfu:BCIN_16g02510"/>
<evidence type="ECO:0000313" key="3">
    <source>
        <dbReference type="Proteomes" id="UP000001798"/>
    </source>
</evidence>
<evidence type="ECO:0000256" key="1">
    <source>
        <dbReference type="SAM" id="Phobius"/>
    </source>
</evidence>
<reference evidence="2 3" key="2">
    <citation type="journal article" date="2012" name="Eukaryot. Cell">
        <title>Genome update of Botrytis cinerea strains B05.10 and T4.</title>
        <authorList>
            <person name="Staats M."/>
            <person name="van Kan J.A."/>
        </authorList>
    </citation>
    <scope>NUCLEOTIDE SEQUENCE [LARGE SCALE GENOMIC DNA]</scope>
    <source>
        <strain evidence="2 3">B05.10</strain>
    </source>
</reference>
<accession>A0A384K7F9</accession>
<feature type="transmembrane region" description="Helical" evidence="1">
    <location>
        <begin position="62"/>
        <end position="83"/>
    </location>
</feature>
<dbReference type="AlphaFoldDB" id="A0A384K7F9"/>
<proteinExistence type="predicted"/>
<dbReference type="OrthoDB" id="5596743at2759"/>
<sequence length="335" mass="36267">MGERKWHSQCIRGRGRRQVAWQRGLIFQASTFFIFFDMYNTIYKYKSFSYSHSLCLYTRCSFLFFPTNGIIFNMRTVSLLIFLTSVRGILGGVCTKDQCADAITAIGEINVGLQSRSLDCAKFIATTVTPNASIALITTSANMEDYPYVPSQTTAGHGTIPTYASYCTDASKYSSACNCAGVTPSTVLAPTPTTYLYDKLPLCANPATCAQGYSNSACGGGAGICIPSGGNDDSGFCVAAGSCGITCETHSDCTTGICLKDVCCGSTCYNPSVQFVTTWPLTANKLAKKDFSNFKDLFNKFNEVKSKLFGSSRNKILGTYLPENPQPTNFFKGGF</sequence>
<feature type="transmembrane region" description="Helical" evidence="1">
    <location>
        <begin position="20"/>
        <end position="42"/>
    </location>
</feature>
<keyword evidence="3" id="KW-1185">Reference proteome</keyword>
<keyword evidence="1" id="KW-0812">Transmembrane</keyword>
<reference evidence="2 3" key="1">
    <citation type="journal article" date="2011" name="PLoS Genet.">
        <title>Genomic analysis of the necrotrophic fungal pathogens Sclerotinia sclerotiorum and Botrytis cinerea.</title>
        <authorList>
            <person name="Amselem J."/>
            <person name="Cuomo C.A."/>
            <person name="van Kan J.A."/>
            <person name="Viaud M."/>
            <person name="Benito E.P."/>
            <person name="Couloux A."/>
            <person name="Coutinho P.M."/>
            <person name="de Vries R.P."/>
            <person name="Dyer P.S."/>
            <person name="Fillinger S."/>
            <person name="Fournier E."/>
            <person name="Gout L."/>
            <person name="Hahn M."/>
            <person name="Kohn L."/>
            <person name="Lapalu N."/>
            <person name="Plummer K.M."/>
            <person name="Pradier J.M."/>
            <person name="Quevillon E."/>
            <person name="Sharon A."/>
            <person name="Simon A."/>
            <person name="ten Have A."/>
            <person name="Tudzynski B."/>
            <person name="Tudzynski P."/>
            <person name="Wincker P."/>
            <person name="Andrew M."/>
            <person name="Anthouard V."/>
            <person name="Beever R.E."/>
            <person name="Beffa R."/>
            <person name="Benoit I."/>
            <person name="Bouzid O."/>
            <person name="Brault B."/>
            <person name="Chen Z."/>
            <person name="Choquer M."/>
            <person name="Collemare J."/>
            <person name="Cotton P."/>
            <person name="Danchin E.G."/>
            <person name="Da Silva C."/>
            <person name="Gautier A."/>
            <person name="Giraud C."/>
            <person name="Giraud T."/>
            <person name="Gonzalez C."/>
            <person name="Grossetete S."/>
            <person name="Guldener U."/>
            <person name="Henrissat B."/>
            <person name="Howlett B.J."/>
            <person name="Kodira C."/>
            <person name="Kretschmer M."/>
            <person name="Lappartient A."/>
            <person name="Leroch M."/>
            <person name="Levis C."/>
            <person name="Mauceli E."/>
            <person name="Neuveglise C."/>
            <person name="Oeser B."/>
            <person name="Pearson M."/>
            <person name="Poulain J."/>
            <person name="Poussereau N."/>
            <person name="Quesneville H."/>
            <person name="Rascle C."/>
            <person name="Schumacher J."/>
            <person name="Segurens B."/>
            <person name="Sexton A."/>
            <person name="Silva E."/>
            <person name="Sirven C."/>
            <person name="Soanes D.M."/>
            <person name="Talbot N.J."/>
            <person name="Templeton M."/>
            <person name="Yandava C."/>
            <person name="Yarden O."/>
            <person name="Zeng Q."/>
            <person name="Rollins J.A."/>
            <person name="Lebrun M.H."/>
            <person name="Dickman M."/>
        </authorList>
    </citation>
    <scope>NUCLEOTIDE SEQUENCE [LARGE SCALE GENOMIC DNA]</scope>
    <source>
        <strain evidence="2 3">B05.10</strain>
    </source>
</reference>
<dbReference type="Proteomes" id="UP000001798">
    <property type="component" value="Chromosome 16"/>
</dbReference>
<gene>
    <name evidence="2" type="ORF">BCIN_16g02510</name>
</gene>
<dbReference type="VEuPathDB" id="FungiDB:Bcin16g02510"/>
<dbReference type="RefSeq" id="XP_024553806.1">
    <property type="nucleotide sequence ID" value="XM_024697989.1"/>
</dbReference>